<evidence type="ECO:0000313" key="3">
    <source>
        <dbReference type="Proteomes" id="UP000001640"/>
    </source>
</evidence>
<reference evidence="2 3" key="1">
    <citation type="journal article" date="2011" name="Proc. Natl. Acad. Sci. U.S.A.">
        <title>Evolutionary erosion of yeast sex chromosomes by mating-type switching accidents.</title>
        <authorList>
            <person name="Gordon J.L."/>
            <person name="Armisen D."/>
            <person name="Proux-Wera E."/>
            <person name="Oheigeartaigh S.S."/>
            <person name="Byrne K.P."/>
            <person name="Wolfe K.H."/>
        </authorList>
    </citation>
    <scope>NUCLEOTIDE SEQUENCE [LARGE SCALE GENOMIC DNA]</scope>
    <source>
        <strain evidence="3">ATCC 76901 / BCRC 22586 / CBS 4309 / NBRC 1992 / NRRL Y-12630</strain>
    </source>
</reference>
<dbReference type="FunCoup" id="G0VJR7">
    <property type="interactions" value="47"/>
</dbReference>
<feature type="coiled-coil region" evidence="1">
    <location>
        <begin position="108"/>
        <end position="135"/>
    </location>
</feature>
<dbReference type="InParanoid" id="G0VJR7"/>
<keyword evidence="3" id="KW-1185">Reference proteome</keyword>
<organism evidence="2 3">
    <name type="scientific">Naumovozyma castellii</name>
    <name type="common">Yeast</name>
    <name type="synonym">Saccharomyces castellii</name>
    <dbReference type="NCBI Taxonomy" id="27288"/>
    <lineage>
        <taxon>Eukaryota</taxon>
        <taxon>Fungi</taxon>
        <taxon>Dikarya</taxon>
        <taxon>Ascomycota</taxon>
        <taxon>Saccharomycotina</taxon>
        <taxon>Saccharomycetes</taxon>
        <taxon>Saccharomycetales</taxon>
        <taxon>Saccharomycetaceae</taxon>
        <taxon>Naumovozyma</taxon>
    </lineage>
</organism>
<dbReference type="HOGENOM" id="CLU_086126_0_0_1"/>
<protein>
    <recommendedName>
        <fullName evidence="4">BLOC-1-related complex subunit 5</fullName>
    </recommendedName>
</protein>
<gene>
    <name evidence="2" type="primary">NCAS0I00800</name>
    <name evidence="2" type="ordered locus">NCAS_0I00800</name>
</gene>
<dbReference type="OMA" id="HICITEP"/>
<dbReference type="EMBL" id="HE576760">
    <property type="protein sequence ID" value="CCC71748.1"/>
    <property type="molecule type" value="Genomic_DNA"/>
</dbReference>
<keyword evidence="1" id="KW-0175">Coiled coil</keyword>
<accession>G0VJR7</accession>
<dbReference type="AlphaFoldDB" id="G0VJR7"/>
<dbReference type="KEGG" id="ncs:NCAS_0I00800"/>
<sequence>MSEAAPKFQSIIDSDAFRRLRSIDSVPNYKTLSWNSIFDASKEELDNVKKDIINSYAVVQKDVADETKQMELLEQHLKNSVKKVNYIYSSTLKTRKHNRGYEHSSKILDKLIHGVDALERNMETLTKNMDDIVECLVKTDSKLPTRSQLLSIDSLNQRHYPLLFDMIKRKYPDNFVKKSTKKLVKGAQLDKESKSEIPIVSGPEFPLTLASEDEVRGQQENQNSHSPFTNAKCSSNELKRLNFVLPSFRRTSSPSIFANSENVNATEIIAMNKMSIDELRRAKT</sequence>
<dbReference type="Proteomes" id="UP000001640">
    <property type="component" value="Chromosome 9"/>
</dbReference>
<evidence type="ECO:0000313" key="2">
    <source>
        <dbReference type="EMBL" id="CCC71748.1"/>
    </source>
</evidence>
<dbReference type="eggNOG" id="ENOG502S95F">
    <property type="taxonomic scope" value="Eukaryota"/>
</dbReference>
<dbReference type="STRING" id="1064592.G0VJR7"/>
<proteinExistence type="predicted"/>
<evidence type="ECO:0000256" key="1">
    <source>
        <dbReference type="SAM" id="Coils"/>
    </source>
</evidence>
<dbReference type="RefSeq" id="XP_003678093.1">
    <property type="nucleotide sequence ID" value="XM_003678045.1"/>
</dbReference>
<evidence type="ECO:0008006" key="4">
    <source>
        <dbReference type="Google" id="ProtNLM"/>
    </source>
</evidence>
<name>G0VJR7_NAUCA</name>
<dbReference type="GeneID" id="96905438"/>
<reference key="2">
    <citation type="submission" date="2011-08" db="EMBL/GenBank/DDBJ databases">
        <title>Genome sequence of Naumovozyma castellii.</title>
        <authorList>
            <person name="Gordon J.L."/>
            <person name="Armisen D."/>
            <person name="Proux-Wera E."/>
            <person name="OhEigeartaigh S.S."/>
            <person name="Byrne K.P."/>
            <person name="Wolfe K.H."/>
        </authorList>
    </citation>
    <scope>NUCLEOTIDE SEQUENCE</scope>
    <source>
        <strain>Type strain:CBS 4309</strain>
    </source>
</reference>
<dbReference type="OrthoDB" id="4036527at2759"/>